<comment type="caution">
    <text evidence="9">The sequence shown here is derived from an EMBL/GenBank/DDBJ whole genome shotgun (WGS) entry which is preliminary data.</text>
</comment>
<feature type="binding site" evidence="6">
    <location>
        <position position="288"/>
    </location>
    <ligand>
        <name>Zn(2+)</name>
        <dbReference type="ChEBI" id="CHEBI:29105"/>
    </ligand>
</feature>
<keyword evidence="6" id="KW-0479">Metal-binding</keyword>
<comment type="subcellular location">
    <subcellularLocation>
        <location evidence="1">Membrane</location>
        <topology evidence="1">Multi-pass membrane protein</topology>
    </subcellularLocation>
</comment>
<comment type="similarity">
    <text evidence="2">Belongs to the ADIPOR family.</text>
</comment>
<organism evidence="9 10">
    <name type="scientific">Staphylotrichum tortipilum</name>
    <dbReference type="NCBI Taxonomy" id="2831512"/>
    <lineage>
        <taxon>Eukaryota</taxon>
        <taxon>Fungi</taxon>
        <taxon>Dikarya</taxon>
        <taxon>Ascomycota</taxon>
        <taxon>Pezizomycotina</taxon>
        <taxon>Sordariomycetes</taxon>
        <taxon>Sordariomycetidae</taxon>
        <taxon>Sordariales</taxon>
        <taxon>Chaetomiaceae</taxon>
        <taxon>Staphylotrichum</taxon>
    </lineage>
</organism>
<keyword evidence="4 8" id="KW-1133">Transmembrane helix</keyword>
<protein>
    <submittedName>
        <fullName evidence="9">Hemolysin-III channel protein Izh2</fullName>
    </submittedName>
</protein>
<dbReference type="GO" id="GO:0016020">
    <property type="term" value="C:membrane"/>
    <property type="evidence" value="ECO:0007669"/>
    <property type="project" value="UniProtKB-SubCell"/>
</dbReference>
<proteinExistence type="inferred from homology"/>
<evidence type="ECO:0000313" key="9">
    <source>
        <dbReference type="EMBL" id="KAK3901663.1"/>
    </source>
</evidence>
<feature type="transmembrane region" description="Helical" evidence="8">
    <location>
        <begin position="290"/>
        <end position="312"/>
    </location>
</feature>
<feature type="binding site" evidence="6">
    <location>
        <position position="142"/>
    </location>
    <ligand>
        <name>Zn(2+)</name>
        <dbReference type="ChEBI" id="CHEBI:29105"/>
    </ligand>
</feature>
<dbReference type="AlphaFoldDB" id="A0AAN6MK48"/>
<dbReference type="GO" id="GO:0038023">
    <property type="term" value="F:signaling receptor activity"/>
    <property type="evidence" value="ECO:0007669"/>
    <property type="project" value="TreeGrafter"/>
</dbReference>
<dbReference type="PANTHER" id="PTHR20855">
    <property type="entry name" value="ADIPOR/PROGESTIN RECEPTOR-RELATED"/>
    <property type="match status" value="1"/>
</dbReference>
<feature type="transmembrane region" description="Helical" evidence="8">
    <location>
        <begin position="219"/>
        <end position="241"/>
    </location>
</feature>
<feature type="transmembrane region" description="Helical" evidence="8">
    <location>
        <begin position="161"/>
        <end position="181"/>
    </location>
</feature>
<keyword evidence="3 8" id="KW-0812">Transmembrane</keyword>
<gene>
    <name evidence="9" type="ORF">C8A05DRAFT_44747</name>
</gene>
<evidence type="ECO:0000256" key="8">
    <source>
        <dbReference type="SAM" id="Phobius"/>
    </source>
</evidence>
<evidence type="ECO:0000256" key="6">
    <source>
        <dbReference type="PIRSR" id="PIRSR604254-1"/>
    </source>
</evidence>
<reference evidence="9" key="1">
    <citation type="journal article" date="2023" name="Mol. Phylogenet. Evol.">
        <title>Genome-scale phylogeny and comparative genomics of the fungal order Sordariales.</title>
        <authorList>
            <person name="Hensen N."/>
            <person name="Bonometti L."/>
            <person name="Westerberg I."/>
            <person name="Brannstrom I.O."/>
            <person name="Guillou S."/>
            <person name="Cros-Aarteil S."/>
            <person name="Calhoun S."/>
            <person name="Haridas S."/>
            <person name="Kuo A."/>
            <person name="Mondo S."/>
            <person name="Pangilinan J."/>
            <person name="Riley R."/>
            <person name="LaButti K."/>
            <person name="Andreopoulos B."/>
            <person name="Lipzen A."/>
            <person name="Chen C."/>
            <person name="Yan M."/>
            <person name="Daum C."/>
            <person name="Ng V."/>
            <person name="Clum A."/>
            <person name="Steindorff A."/>
            <person name="Ohm R.A."/>
            <person name="Martin F."/>
            <person name="Silar P."/>
            <person name="Natvig D.O."/>
            <person name="Lalanne C."/>
            <person name="Gautier V."/>
            <person name="Ament-Velasquez S.L."/>
            <person name="Kruys A."/>
            <person name="Hutchinson M.I."/>
            <person name="Powell A.J."/>
            <person name="Barry K."/>
            <person name="Miller A.N."/>
            <person name="Grigoriev I.V."/>
            <person name="Debuchy R."/>
            <person name="Gladieux P."/>
            <person name="Hiltunen Thoren M."/>
            <person name="Johannesson H."/>
        </authorList>
    </citation>
    <scope>NUCLEOTIDE SEQUENCE</scope>
    <source>
        <strain evidence="9">CBS 103.79</strain>
    </source>
</reference>
<keyword evidence="6" id="KW-0862">Zinc</keyword>
<dbReference type="EMBL" id="MU855564">
    <property type="protein sequence ID" value="KAK3901663.1"/>
    <property type="molecule type" value="Genomic_DNA"/>
</dbReference>
<evidence type="ECO:0000256" key="7">
    <source>
        <dbReference type="SAM" id="MobiDB-lite"/>
    </source>
</evidence>
<name>A0AAN6MK48_9PEZI</name>
<dbReference type="Proteomes" id="UP001303889">
    <property type="component" value="Unassembled WGS sequence"/>
</dbReference>
<feature type="region of interest" description="Disordered" evidence="7">
    <location>
        <begin position="1"/>
        <end position="41"/>
    </location>
</feature>
<feature type="transmembrane region" description="Helical" evidence="8">
    <location>
        <begin position="88"/>
        <end position="111"/>
    </location>
</feature>
<dbReference type="Pfam" id="PF03006">
    <property type="entry name" value="HlyIII"/>
    <property type="match status" value="1"/>
</dbReference>
<feature type="transmembrane region" description="Helical" evidence="8">
    <location>
        <begin position="253"/>
        <end position="270"/>
    </location>
</feature>
<evidence type="ECO:0000256" key="5">
    <source>
        <dbReference type="ARBA" id="ARBA00023136"/>
    </source>
</evidence>
<feature type="binding site" evidence="6">
    <location>
        <position position="292"/>
    </location>
    <ligand>
        <name>Zn(2+)</name>
        <dbReference type="ChEBI" id="CHEBI:29105"/>
    </ligand>
</feature>
<accession>A0AAN6MK48</accession>
<evidence type="ECO:0000256" key="1">
    <source>
        <dbReference type="ARBA" id="ARBA00004141"/>
    </source>
</evidence>
<keyword evidence="10" id="KW-1185">Reference proteome</keyword>
<dbReference type="GO" id="GO:0006882">
    <property type="term" value="P:intracellular zinc ion homeostasis"/>
    <property type="evidence" value="ECO:0007669"/>
    <property type="project" value="TreeGrafter"/>
</dbReference>
<sequence>MSISPLIPGVDDTASSPAPPPSPFTTISPPTLQDPKPTGPHPHLLSYDDLPPWYQDNPYLRHGYRPVSHSFRASLRSWLYLHNESVNIYSHLVPAILFLLGEAYVLAYLAARYPDVTAADHGIFAFFLLTAAVCLGLSAAYHTLMNHSEEVEGTWLRTDLMGIVVLIVGDFVSGVYMVFWCERVKRGVYWGVILTLGAITIVILLSPKFRGPKWRTFRVLTFVTTGLSGFAPLAHGIQMFGFAQMMRQSGMPYYLAEGALLALGAVIYATRFPESLSPGTFDLYGSSHQLFHVLVVLATVVQLVGILSAFGYNHDHRMCSSA</sequence>
<reference evidence="9" key="2">
    <citation type="submission" date="2023-05" db="EMBL/GenBank/DDBJ databases">
        <authorList>
            <consortium name="Lawrence Berkeley National Laboratory"/>
            <person name="Steindorff A."/>
            <person name="Hensen N."/>
            <person name="Bonometti L."/>
            <person name="Westerberg I."/>
            <person name="Brannstrom I.O."/>
            <person name="Guillou S."/>
            <person name="Cros-Aarteil S."/>
            <person name="Calhoun S."/>
            <person name="Haridas S."/>
            <person name="Kuo A."/>
            <person name="Mondo S."/>
            <person name="Pangilinan J."/>
            <person name="Riley R."/>
            <person name="Labutti K."/>
            <person name="Andreopoulos B."/>
            <person name="Lipzen A."/>
            <person name="Chen C."/>
            <person name="Yanf M."/>
            <person name="Daum C."/>
            <person name="Ng V."/>
            <person name="Clum A."/>
            <person name="Ohm R."/>
            <person name="Martin F."/>
            <person name="Silar P."/>
            <person name="Natvig D."/>
            <person name="Lalanne C."/>
            <person name="Gautier V."/>
            <person name="Ament-Velasquez S.L."/>
            <person name="Kruys A."/>
            <person name="Hutchinson M.I."/>
            <person name="Powell A.J."/>
            <person name="Barry K."/>
            <person name="Miller A.N."/>
            <person name="Grigoriev I.V."/>
            <person name="Debuchy R."/>
            <person name="Gladieux P."/>
            <person name="Thoren M.H."/>
            <person name="Johannesson H."/>
        </authorList>
    </citation>
    <scope>NUCLEOTIDE SEQUENCE</scope>
    <source>
        <strain evidence="9">CBS 103.79</strain>
    </source>
</reference>
<evidence type="ECO:0000256" key="2">
    <source>
        <dbReference type="ARBA" id="ARBA00007018"/>
    </source>
</evidence>
<evidence type="ECO:0000256" key="4">
    <source>
        <dbReference type="ARBA" id="ARBA00022989"/>
    </source>
</evidence>
<dbReference type="GO" id="GO:0046872">
    <property type="term" value="F:metal ion binding"/>
    <property type="evidence" value="ECO:0007669"/>
    <property type="project" value="UniProtKB-KW"/>
</dbReference>
<feature type="transmembrane region" description="Helical" evidence="8">
    <location>
        <begin position="188"/>
        <end position="207"/>
    </location>
</feature>
<dbReference type="InterPro" id="IPR004254">
    <property type="entry name" value="AdipoR/HlyIII-related"/>
</dbReference>
<feature type="transmembrane region" description="Helical" evidence="8">
    <location>
        <begin position="123"/>
        <end position="141"/>
    </location>
</feature>
<keyword evidence="5 8" id="KW-0472">Membrane</keyword>
<evidence type="ECO:0000256" key="3">
    <source>
        <dbReference type="ARBA" id="ARBA00022692"/>
    </source>
</evidence>
<evidence type="ECO:0000313" key="10">
    <source>
        <dbReference type="Proteomes" id="UP001303889"/>
    </source>
</evidence>
<dbReference type="PANTHER" id="PTHR20855:SF52">
    <property type="entry name" value="ADIPONECTIN RECEPTOR PROTEIN"/>
    <property type="match status" value="1"/>
</dbReference>